<comment type="caution">
    <text evidence="2">The sequence shown here is derived from an EMBL/GenBank/DDBJ whole genome shotgun (WGS) entry which is preliminary data.</text>
</comment>
<organism evidence="2 3">
    <name type="scientific">Algoriphagus formosus</name>
    <dbReference type="NCBI Taxonomy" id="2007308"/>
    <lineage>
        <taxon>Bacteria</taxon>
        <taxon>Pseudomonadati</taxon>
        <taxon>Bacteroidota</taxon>
        <taxon>Cytophagia</taxon>
        <taxon>Cytophagales</taxon>
        <taxon>Cyclobacteriaceae</taxon>
        <taxon>Algoriphagus</taxon>
    </lineage>
</organism>
<dbReference type="RefSeq" id="WP_133390605.1">
    <property type="nucleotide sequence ID" value="NZ_SMUW01000032.1"/>
</dbReference>
<evidence type="ECO:0000313" key="3">
    <source>
        <dbReference type="Proteomes" id="UP000295438"/>
    </source>
</evidence>
<dbReference type="EMBL" id="SMUW01000032">
    <property type="protein sequence ID" value="TDK45570.1"/>
    <property type="molecule type" value="Genomic_DNA"/>
</dbReference>
<dbReference type="Pfam" id="PF13568">
    <property type="entry name" value="OMP_b-brl_2"/>
    <property type="match status" value="1"/>
</dbReference>
<accession>A0A4R5V1B4</accession>
<dbReference type="InterPro" id="IPR025665">
    <property type="entry name" value="Beta-barrel_OMP_2"/>
</dbReference>
<protein>
    <submittedName>
        <fullName evidence="2">PorT family protein</fullName>
    </submittedName>
</protein>
<name>A0A4R5V1B4_9BACT</name>
<evidence type="ECO:0000259" key="1">
    <source>
        <dbReference type="Pfam" id="PF13568"/>
    </source>
</evidence>
<sequence>MRHPFYKIIYVLLFFFLGSFQTAKGQVLISLLFGEKLNSPNLEFGLEGGFNRSNLSGISEAKGYGHFHLGFYFDIRLKNDLWLNTGVRIKSHAGAQNIDFYSLNDPELDAIFSRGTIKRKIGYFYVPIHLKYHFGAEKQFFFQAGGQIGLRNRAQDYFLSSFINSEDASFELDIRDHIKGIDAGLSGGIGYKLRKGGVNLGVTYYQGLMNIMKTSTEGPYNYTSKNSNLYLFVRIPIGAGYKESNL</sequence>
<proteinExistence type="predicted"/>
<dbReference type="Proteomes" id="UP000295438">
    <property type="component" value="Unassembled WGS sequence"/>
</dbReference>
<reference evidence="2 3" key="1">
    <citation type="submission" date="2019-03" db="EMBL/GenBank/DDBJ databases">
        <title>Algoriphagus aquimaris sp. nov., isolated form marine sediment in Pohang, Korea.</title>
        <authorList>
            <person name="Kim J."/>
            <person name="Yoon S.-H."/>
            <person name="Lee S.-S."/>
        </authorList>
    </citation>
    <scope>NUCLEOTIDE SEQUENCE [LARGE SCALE GENOMIC DNA]</scope>
    <source>
        <strain evidence="2 3">F21</strain>
    </source>
</reference>
<gene>
    <name evidence="2" type="ORF">E1898_08730</name>
</gene>
<dbReference type="AlphaFoldDB" id="A0A4R5V1B4"/>
<keyword evidence="3" id="KW-1185">Reference proteome</keyword>
<evidence type="ECO:0000313" key="2">
    <source>
        <dbReference type="EMBL" id="TDK45570.1"/>
    </source>
</evidence>
<feature type="domain" description="Outer membrane protein beta-barrel" evidence="1">
    <location>
        <begin position="41"/>
        <end position="211"/>
    </location>
</feature>